<dbReference type="InterPro" id="IPR018713">
    <property type="entry name" value="MPAB/Lcp_cat_dom"/>
</dbReference>
<name>A0A2M9CMK4_9MICO</name>
<feature type="domain" description="ER-bound oxygenase mpaB/mpaB'/Rubber oxygenase catalytic" evidence="1">
    <location>
        <begin position="6"/>
        <end position="222"/>
    </location>
</feature>
<gene>
    <name evidence="2" type="ORF">CLV46_2723</name>
</gene>
<dbReference type="OrthoDB" id="3422701at2"/>
<evidence type="ECO:0000259" key="1">
    <source>
        <dbReference type="Pfam" id="PF09995"/>
    </source>
</evidence>
<keyword evidence="3" id="KW-1185">Reference proteome</keyword>
<organism evidence="2 3">
    <name type="scientific">Diaminobutyricimonas aerilata</name>
    <dbReference type="NCBI Taxonomy" id="1162967"/>
    <lineage>
        <taxon>Bacteria</taxon>
        <taxon>Bacillati</taxon>
        <taxon>Actinomycetota</taxon>
        <taxon>Actinomycetes</taxon>
        <taxon>Micrococcales</taxon>
        <taxon>Microbacteriaceae</taxon>
        <taxon>Diaminobutyricimonas</taxon>
    </lineage>
</organism>
<reference evidence="2 3" key="1">
    <citation type="submission" date="2017-11" db="EMBL/GenBank/DDBJ databases">
        <title>Genomic Encyclopedia of Archaeal and Bacterial Type Strains, Phase II (KMG-II): From Individual Species to Whole Genera.</title>
        <authorList>
            <person name="Goeker M."/>
        </authorList>
    </citation>
    <scope>NUCLEOTIDE SEQUENCE [LARGE SCALE GENOMIC DNA]</scope>
    <source>
        <strain evidence="2 3">DSM 27393</strain>
    </source>
</reference>
<comment type="caution">
    <text evidence="2">The sequence shown here is derived from an EMBL/GenBank/DDBJ whole genome shotgun (WGS) entry which is preliminary data.</text>
</comment>
<dbReference type="Proteomes" id="UP000228758">
    <property type="component" value="Unassembled WGS sequence"/>
</dbReference>
<dbReference type="EMBL" id="PGFF01000001">
    <property type="protein sequence ID" value="PJJ73139.1"/>
    <property type="molecule type" value="Genomic_DNA"/>
</dbReference>
<protein>
    <submittedName>
        <fullName evidence="2">Uncharacterized protein (DUF2236 family)</fullName>
    </submittedName>
</protein>
<evidence type="ECO:0000313" key="2">
    <source>
        <dbReference type="EMBL" id="PJJ73139.1"/>
    </source>
</evidence>
<sequence length="247" mass="27342">MRADVRQVAGEGILLAGGGCAILLQVADPVVAAGVARHSDFAERPMARLRGTLRYVYSIVFGTTAAADRAARHVDRAHAPVAGARDPHRQLWVAATLYDTAIRIHSRVFGPLDEASADEVYRAYAVLGTALQVPAELWPADRAAFAEYWRATLATLRVGDDARRIARDLLHPRKAPLWLKAAMPLARLVTAGLLPAELRAAYGLPWSARRARRYERAFTVITAVYRGLPRPLREWPMRHYLPRADRA</sequence>
<dbReference type="Pfam" id="PF09995">
    <property type="entry name" value="MPAB_Lcp_cat"/>
    <property type="match status" value="1"/>
</dbReference>
<dbReference type="PANTHER" id="PTHR36151:SF3">
    <property type="entry name" value="ER-BOUND OXYGENASE MPAB_MPAB'_RUBBER OXYGENASE CATALYTIC DOMAIN-CONTAINING PROTEIN"/>
    <property type="match status" value="1"/>
</dbReference>
<dbReference type="PANTHER" id="PTHR36151">
    <property type="entry name" value="BLR2777 PROTEIN"/>
    <property type="match status" value="1"/>
</dbReference>
<evidence type="ECO:0000313" key="3">
    <source>
        <dbReference type="Proteomes" id="UP000228758"/>
    </source>
</evidence>
<dbReference type="GO" id="GO:0016491">
    <property type="term" value="F:oxidoreductase activity"/>
    <property type="evidence" value="ECO:0007669"/>
    <property type="project" value="InterPro"/>
</dbReference>
<dbReference type="RefSeq" id="WP_100365261.1">
    <property type="nucleotide sequence ID" value="NZ_PGFF01000001.1"/>
</dbReference>
<dbReference type="AlphaFoldDB" id="A0A2M9CMK4"/>
<accession>A0A2M9CMK4</accession>
<proteinExistence type="predicted"/>